<evidence type="ECO:0000256" key="4">
    <source>
        <dbReference type="ARBA" id="ARBA00022692"/>
    </source>
</evidence>
<keyword evidence="6 7" id="KW-0472">Membrane</keyword>
<keyword evidence="2 7" id="KW-0813">Transport</keyword>
<dbReference type="AlphaFoldDB" id="A0A7M1SS14"/>
<gene>
    <name evidence="10" type="ORF">IM660_12840</name>
</gene>
<name>A0A7M1SS14_9MICO</name>
<evidence type="ECO:0000256" key="7">
    <source>
        <dbReference type="RuleBase" id="RU363032"/>
    </source>
</evidence>
<feature type="domain" description="ABC transmembrane type-1" evidence="9">
    <location>
        <begin position="102"/>
        <end position="295"/>
    </location>
</feature>
<dbReference type="EMBL" id="CP063169">
    <property type="protein sequence ID" value="QOR69562.1"/>
    <property type="molecule type" value="Genomic_DNA"/>
</dbReference>
<dbReference type="GO" id="GO:0005886">
    <property type="term" value="C:plasma membrane"/>
    <property type="evidence" value="ECO:0007669"/>
    <property type="project" value="UniProtKB-SubCell"/>
</dbReference>
<keyword evidence="11" id="KW-1185">Reference proteome</keyword>
<keyword evidence="3" id="KW-1003">Cell membrane</keyword>
<dbReference type="InterPro" id="IPR000515">
    <property type="entry name" value="MetI-like"/>
</dbReference>
<feature type="transmembrane region" description="Helical" evidence="7">
    <location>
        <begin position="37"/>
        <end position="60"/>
    </location>
</feature>
<evidence type="ECO:0000256" key="5">
    <source>
        <dbReference type="ARBA" id="ARBA00022989"/>
    </source>
</evidence>
<dbReference type="RefSeq" id="WP_193496026.1">
    <property type="nucleotide sequence ID" value="NZ_CP063169.1"/>
</dbReference>
<comment type="subcellular location">
    <subcellularLocation>
        <location evidence="1 7">Cell membrane</location>
        <topology evidence="1 7">Multi-pass membrane protein</topology>
    </subcellularLocation>
</comment>
<reference evidence="10 11" key="1">
    <citation type="submission" date="2020-10" db="EMBL/GenBank/DDBJ databases">
        <title>Haloactinobacterium sp. RN3S43, a bacterium isolated from saline soil.</title>
        <authorList>
            <person name="Sun J.-Q."/>
        </authorList>
    </citation>
    <scope>NUCLEOTIDE SEQUENCE [LARGE SCALE GENOMIC DNA]</scope>
    <source>
        <strain evidence="10 11">RN3S43</strain>
    </source>
</reference>
<dbReference type="CDD" id="cd06261">
    <property type="entry name" value="TM_PBP2"/>
    <property type="match status" value="1"/>
</dbReference>
<organism evidence="10 11">
    <name type="scientific">Ruania alkalisoli</name>
    <dbReference type="NCBI Taxonomy" id="2779775"/>
    <lineage>
        <taxon>Bacteria</taxon>
        <taxon>Bacillati</taxon>
        <taxon>Actinomycetota</taxon>
        <taxon>Actinomycetes</taxon>
        <taxon>Micrococcales</taxon>
        <taxon>Ruaniaceae</taxon>
        <taxon>Ruania</taxon>
    </lineage>
</organism>
<evidence type="ECO:0000256" key="6">
    <source>
        <dbReference type="ARBA" id="ARBA00023136"/>
    </source>
</evidence>
<evidence type="ECO:0000256" key="2">
    <source>
        <dbReference type="ARBA" id="ARBA00022448"/>
    </source>
</evidence>
<comment type="similarity">
    <text evidence="7">Belongs to the binding-protein-dependent transport system permease family.</text>
</comment>
<feature type="transmembrane region" description="Helical" evidence="7">
    <location>
        <begin position="170"/>
        <end position="193"/>
    </location>
</feature>
<dbReference type="GO" id="GO:0055085">
    <property type="term" value="P:transmembrane transport"/>
    <property type="evidence" value="ECO:0007669"/>
    <property type="project" value="InterPro"/>
</dbReference>
<dbReference type="InterPro" id="IPR035906">
    <property type="entry name" value="MetI-like_sf"/>
</dbReference>
<dbReference type="Proteomes" id="UP000593758">
    <property type="component" value="Chromosome"/>
</dbReference>
<feature type="transmembrane region" description="Helical" evidence="7">
    <location>
        <begin position="273"/>
        <end position="294"/>
    </location>
</feature>
<proteinExistence type="inferred from homology"/>
<feature type="transmembrane region" description="Helical" evidence="7">
    <location>
        <begin position="214"/>
        <end position="236"/>
    </location>
</feature>
<dbReference type="Pfam" id="PF00528">
    <property type="entry name" value="BPD_transp_1"/>
    <property type="match status" value="1"/>
</dbReference>
<feature type="compositionally biased region" description="Low complexity" evidence="8">
    <location>
        <begin position="1"/>
        <end position="16"/>
    </location>
</feature>
<accession>A0A7M1SS14</accession>
<dbReference type="PROSITE" id="PS50928">
    <property type="entry name" value="ABC_TM1"/>
    <property type="match status" value="1"/>
</dbReference>
<protein>
    <submittedName>
        <fullName evidence="10">Carbohydrate ABC transporter permease</fullName>
    </submittedName>
</protein>
<dbReference type="SUPFAM" id="SSF161098">
    <property type="entry name" value="MetI-like"/>
    <property type="match status" value="1"/>
</dbReference>
<keyword evidence="5 7" id="KW-1133">Transmembrane helix</keyword>
<evidence type="ECO:0000256" key="3">
    <source>
        <dbReference type="ARBA" id="ARBA00022475"/>
    </source>
</evidence>
<evidence type="ECO:0000313" key="11">
    <source>
        <dbReference type="Proteomes" id="UP000593758"/>
    </source>
</evidence>
<keyword evidence="4 7" id="KW-0812">Transmembrane</keyword>
<feature type="transmembrane region" description="Helical" evidence="7">
    <location>
        <begin position="101"/>
        <end position="127"/>
    </location>
</feature>
<evidence type="ECO:0000313" key="10">
    <source>
        <dbReference type="EMBL" id="QOR69562.1"/>
    </source>
</evidence>
<feature type="transmembrane region" description="Helical" evidence="7">
    <location>
        <begin position="136"/>
        <end position="158"/>
    </location>
</feature>
<dbReference type="KEGG" id="halt:IM660_12840"/>
<dbReference type="PANTHER" id="PTHR43744">
    <property type="entry name" value="ABC TRANSPORTER PERMEASE PROTEIN MG189-RELATED-RELATED"/>
    <property type="match status" value="1"/>
</dbReference>
<feature type="region of interest" description="Disordered" evidence="8">
    <location>
        <begin position="1"/>
        <end position="34"/>
    </location>
</feature>
<evidence type="ECO:0000256" key="1">
    <source>
        <dbReference type="ARBA" id="ARBA00004651"/>
    </source>
</evidence>
<sequence length="308" mass="33640">MTKITTSTSTAGSFAAQDARSQGPGEPTSPPQRRSKAVLRATIISLILLPICIVWIYPFIWMISTSLKTNAEAFSGLGLVPETLQLGNYIRVWSEANIARYFVNTVLITAGSIVISVVSTAMIGYVLGRYRFPGRYVVVALLAFAVFLPEGYTIIPIFDLIHALGLADSLWGITLAEAGGAHVIAILLFAGFFSQLPKELEEAAVIDGAGFLRVFWKVYLPLAKPVTATAVVLQFMHSWNDFLLPLVLTLNQPELRTLAVGIYHFQGEYFTDWVGMAAASTISLMPIIIAFLFLQRYFVEGVAGAVKQ</sequence>
<dbReference type="PANTHER" id="PTHR43744:SF3">
    <property type="entry name" value="LACTOSE TRANSPORT SYSTEM PERMEASE PROTEIN LACG"/>
    <property type="match status" value="1"/>
</dbReference>
<evidence type="ECO:0000259" key="9">
    <source>
        <dbReference type="PROSITE" id="PS50928"/>
    </source>
</evidence>
<evidence type="ECO:0000256" key="8">
    <source>
        <dbReference type="SAM" id="MobiDB-lite"/>
    </source>
</evidence>
<dbReference type="Gene3D" id="1.10.3720.10">
    <property type="entry name" value="MetI-like"/>
    <property type="match status" value="1"/>
</dbReference>